<dbReference type="Proteomes" id="UP000095300">
    <property type="component" value="Unassembled WGS sequence"/>
</dbReference>
<reference evidence="4 5" key="1">
    <citation type="submission" date="2015-05" db="EMBL/GenBank/DDBJ databases">
        <authorList>
            <person name="Wilson R.K."/>
            <person name="Warren W.C."/>
            <person name="Olafson P."/>
        </authorList>
    </citation>
    <scope>NUCLEOTIDE SEQUENCE [LARGE SCALE GENOMIC DNA]</scope>
    <source>
        <strain evidence="4 5">USDA</strain>
    </source>
</reference>
<proteinExistence type="predicted"/>
<evidence type="ECO:0000313" key="3">
    <source>
        <dbReference type="EnsemblMetazoa" id="SCAU003907-PB"/>
    </source>
</evidence>
<gene>
    <name evidence="3" type="primary">106084312</name>
</gene>
<feature type="coiled-coil region" evidence="1">
    <location>
        <begin position="100"/>
        <end position="134"/>
    </location>
</feature>
<evidence type="ECO:0000256" key="2">
    <source>
        <dbReference type="SAM" id="MobiDB-lite"/>
    </source>
</evidence>
<feature type="region of interest" description="Disordered" evidence="2">
    <location>
        <begin position="141"/>
        <end position="166"/>
    </location>
</feature>
<feature type="compositionally biased region" description="Polar residues" evidence="2">
    <location>
        <begin position="1529"/>
        <end position="1542"/>
    </location>
</feature>
<dbReference type="PANTHER" id="PTHR42264">
    <property type="entry name" value="EPHRIN_REC_LIKE DOMAIN-CONTAINING PROTEIN"/>
    <property type="match status" value="1"/>
</dbReference>
<dbReference type="OrthoDB" id="3247158at2759"/>
<dbReference type="EnsemblMetazoa" id="SCAU003907-RE">
    <property type="protein sequence ID" value="SCAU003907-PE"/>
    <property type="gene ID" value="SCAU003907"/>
</dbReference>
<dbReference type="EnsemblMetazoa" id="SCAU003907-RB">
    <property type="protein sequence ID" value="SCAU003907-PB"/>
    <property type="gene ID" value="SCAU003907"/>
</dbReference>
<evidence type="ECO:0000313" key="5">
    <source>
        <dbReference type="Proteomes" id="UP000095300"/>
    </source>
</evidence>
<keyword evidence="5" id="KW-1185">Reference proteome</keyword>
<feature type="region of interest" description="Disordered" evidence="2">
    <location>
        <begin position="1488"/>
        <end position="1517"/>
    </location>
</feature>
<evidence type="ECO:0000313" key="4">
    <source>
        <dbReference type="EnsemblMetazoa" id="SCAU003907-PF"/>
    </source>
</evidence>
<dbReference type="EnsemblMetazoa" id="SCAU003907-RA">
    <property type="protein sequence ID" value="SCAU003907-PA"/>
    <property type="gene ID" value="SCAU003907"/>
</dbReference>
<name>A0A1I8P154_STOCA</name>
<evidence type="ECO:0000256" key="1">
    <source>
        <dbReference type="SAM" id="Coils"/>
    </source>
</evidence>
<feature type="compositionally biased region" description="Basic and acidic residues" evidence="2">
    <location>
        <begin position="1504"/>
        <end position="1517"/>
    </location>
</feature>
<reference evidence="3" key="2">
    <citation type="submission" date="2020-05" db="UniProtKB">
        <authorList>
            <consortium name="EnsemblMetazoa"/>
        </authorList>
    </citation>
    <scope>IDENTIFICATION</scope>
    <source>
        <strain evidence="3">USDA</strain>
    </source>
</reference>
<dbReference type="KEGG" id="scac:106084312"/>
<feature type="region of interest" description="Disordered" evidence="2">
    <location>
        <begin position="662"/>
        <end position="685"/>
    </location>
</feature>
<sequence length="1761" mass="193429">MKYPQLVSPRAVNAISDWLVSRLEQLGVESPQIYTRLLLSLLQSSVQVNDPIEFSNLEAFIANYKGGHSKRFHLPSDTETLKKLNAVQCLREIVSTEQETAAIERLVDELCEKLKDIEKRSQELNDEERFLIDTNLNIESLPTTSEGNSHQLTQEQDPKQQQQSSVIGFDQQHHFCQQHILPASSSQVAASIAIHSRRLVPPSNENVLNDSDNDPKKRYFRAFPALSKEMEDSFRIWRRNAKSLTWPVVGRASSSIIADTVRVHKSIDSSSGNLYAESRSACEKGIEKRLKAASGGGVVDPVEGFQTHKIRPEVGAGDISSGSVVAVDAIGGEVQGAAASAKKKSKRRRNQALCKGKPIQSIRNKAPAGGSNSNTCGSASVATAGGGGGKFYSQHQNYRNTTPAWDTDFKGCWEMGPDLIKEFLARQKGATKRSRSNSDSLDQEMRNEYKMLNEMPKDDELLGGIERPLMKRYIDLTFCCGEDDERSNYEVLEDGVDYVDEDYDDENTLASIEELTASGVGGGNGNARRLYQREGKLQKPLVICNPIEENGIFEETSDSVDNLDFANFKAKFNSSVEALWKDAEPPMTNNSTAKSSAYGQVESGVAAAAAAAKANTIGISSAFYATTSLNALAPFKQDLWNFWSNYNQHHYDQMTKFSNTTSTASSMTMPTTTTRLDDSSASSGAGADIANSSDYFSMPSNLDDFDKSVGAMRRVNEAGASMGAHTPSISVFLQNSIWSSSGDCVDAVGAAAAAETDESFLYKVWHSNKKLSQLDVGKNKNEKMAHMGMSEGDNGGNRGYNKAKEAVGNLESGGGAKLEFPPYSSLKWSEGINAGPAYNNLRSHMAAAHTDLESLNKNDGKIVSFNSAAGTVTGATWEAPAFGENSQPDLKSWCASNPMSLTEMYGSDVCDSITEENEPLETGAMETSVTLPNHCSATSGFIAYSRVKQCGLIQPQSKPLQLQSANAAAAAAAHVSNDYFRGGEEENLLTSERTHFNPIETYVDGHTFNISSALDSVDFERSASGFLCYDSNEYLEYTRNDIYLADEEVANTNLMNFSATASSQITDGRVHVAKEKPECREMFVLKFRLRRSGEIACQTEEIDFQLAAAKMANDQLPPIESMVEVPMFSHTSLTLSRQANNEAIMAAVTKAVAAAAKAAAEQGLNAGHSSLAWIPATRNDCTQSWVQDVSLCDEVDFCRATASAEQLSQFWSMQEVEKQCHQRRLPASAFQRSDLERTDDNSMDNSSHTLWGMCAVCNSCDYGKSLPANRLLRDELQREADEIMSDLRYMQDLYIGEADSVADTVMAHEVEGDRNSEILKNIDNEREHHHHKQQQQQPNEASAAAVVDQAQASMLLKVNQLIEDLLRPEGKTAKLFKAKFEEKPETETPEKLPVADWAMNMDDDAVDNSSSWHFGGSGRADTADGHANLSNIWQHEPIDQNNTEAERKLVCMKPMKLLRQVGGSLNEEDLYVDNLNWEHENLAKIWQRDTMPSADTTSSPNAAKAEHKLAQSEENLEDNRNIVEQKNLKNLQNNATHTPPTVSSSSNSNSNSAAVTYKRVQHFLNSSAAKLKLAANRKRRHSASQNFYHHQNQQQVQSQQEQNFQFGHSNSNNNNNSSSASHNSNQISSNNNNNNVNITDLNRYKKTNEEELALSLEPKQTIITCKYWTTTTNGTQASMDSAAAAMMLLAAAANKSNVGGGSGGGIMATTNTTTTTSNTYEDTNDEGIMLEDNTFGNTFSCLIDKNASILKHVMMTRPLTR</sequence>
<dbReference type="EnsemblMetazoa" id="SCAU003907-RF">
    <property type="protein sequence ID" value="SCAU003907-PF"/>
    <property type="gene ID" value="SCAU003907"/>
</dbReference>
<feature type="compositionally biased region" description="Low complexity" evidence="2">
    <location>
        <begin position="1543"/>
        <end position="1552"/>
    </location>
</feature>
<dbReference type="EnsemblMetazoa" id="SCAU003907-RC">
    <property type="protein sequence ID" value="SCAU003907-PC"/>
    <property type="gene ID" value="SCAU003907"/>
</dbReference>
<organism evidence="3 5">
    <name type="scientific">Stomoxys calcitrans</name>
    <name type="common">Stable fly</name>
    <name type="synonym">Conops calcitrans</name>
    <dbReference type="NCBI Taxonomy" id="35570"/>
    <lineage>
        <taxon>Eukaryota</taxon>
        <taxon>Metazoa</taxon>
        <taxon>Ecdysozoa</taxon>
        <taxon>Arthropoda</taxon>
        <taxon>Hexapoda</taxon>
        <taxon>Insecta</taxon>
        <taxon>Pterygota</taxon>
        <taxon>Neoptera</taxon>
        <taxon>Endopterygota</taxon>
        <taxon>Diptera</taxon>
        <taxon>Brachycera</taxon>
        <taxon>Muscomorpha</taxon>
        <taxon>Muscoidea</taxon>
        <taxon>Muscidae</taxon>
        <taxon>Stomoxys</taxon>
    </lineage>
</organism>
<dbReference type="EnsemblMetazoa" id="SCAU003907-RD">
    <property type="protein sequence ID" value="SCAU003907-PD"/>
    <property type="gene ID" value="SCAU003907"/>
</dbReference>
<feature type="region of interest" description="Disordered" evidence="2">
    <location>
        <begin position="1529"/>
        <end position="1552"/>
    </location>
</feature>
<protein>
    <submittedName>
        <fullName evidence="3">Uncharacterized protein</fullName>
    </submittedName>
</protein>
<feature type="region of interest" description="Disordered" evidence="2">
    <location>
        <begin position="1588"/>
        <end position="1637"/>
    </location>
</feature>
<accession>A0A1I8P154</accession>
<dbReference type="VEuPathDB" id="VectorBase:SCAU003907"/>
<keyword evidence="1" id="KW-0175">Coiled coil</keyword>
<feature type="compositionally biased region" description="Low complexity" evidence="2">
    <location>
        <begin position="151"/>
        <end position="163"/>
    </location>
</feature>
<feature type="compositionally biased region" description="Polar residues" evidence="2">
    <location>
        <begin position="141"/>
        <end position="150"/>
    </location>
</feature>
<feature type="region of interest" description="Disordered" evidence="2">
    <location>
        <begin position="337"/>
        <end position="375"/>
    </location>
</feature>
<feature type="compositionally biased region" description="Basic residues" evidence="2">
    <location>
        <begin position="341"/>
        <end position="350"/>
    </location>
</feature>